<dbReference type="PROSITE" id="PS50293">
    <property type="entry name" value="TPR_REGION"/>
    <property type="match status" value="3"/>
</dbReference>
<dbReference type="AlphaFoldDB" id="A0AB37UBM7"/>
<dbReference type="Gene3D" id="2.30.42.10">
    <property type="match status" value="1"/>
</dbReference>
<dbReference type="CDD" id="cd06782">
    <property type="entry name" value="cpPDZ_CPP-like"/>
    <property type="match status" value="1"/>
</dbReference>
<dbReference type="InterPro" id="IPR041489">
    <property type="entry name" value="PDZ_6"/>
</dbReference>
<feature type="repeat" description="TPR" evidence="7">
    <location>
        <begin position="150"/>
        <end position="183"/>
    </location>
</feature>
<dbReference type="GO" id="GO:0009279">
    <property type="term" value="C:cell outer membrane"/>
    <property type="evidence" value="ECO:0007669"/>
    <property type="project" value="TreeGrafter"/>
</dbReference>
<dbReference type="PROSITE" id="PS50005">
    <property type="entry name" value="TPR"/>
    <property type="match status" value="4"/>
</dbReference>
<evidence type="ECO:0000313" key="10">
    <source>
        <dbReference type="EMBL" id="RUT04557.1"/>
    </source>
</evidence>
<dbReference type="SUPFAM" id="SSF50156">
    <property type="entry name" value="PDZ domain-like"/>
    <property type="match status" value="1"/>
</dbReference>
<dbReference type="SMART" id="SM00028">
    <property type="entry name" value="TPR"/>
    <property type="match status" value="7"/>
</dbReference>
<evidence type="ECO:0000256" key="1">
    <source>
        <dbReference type="ARBA" id="ARBA00009179"/>
    </source>
</evidence>
<evidence type="ECO:0000256" key="7">
    <source>
        <dbReference type="PROSITE-ProRule" id="PRU00339"/>
    </source>
</evidence>
<feature type="transmembrane region" description="Helical" evidence="8">
    <location>
        <begin position="12"/>
        <end position="30"/>
    </location>
</feature>
<keyword evidence="8" id="KW-0812">Transmembrane</keyword>
<dbReference type="GO" id="GO:0008236">
    <property type="term" value="F:serine-type peptidase activity"/>
    <property type="evidence" value="ECO:0007669"/>
    <property type="project" value="UniProtKB-KW"/>
</dbReference>
<feature type="repeat" description="TPR" evidence="7">
    <location>
        <begin position="38"/>
        <end position="71"/>
    </location>
</feature>
<dbReference type="PROSITE" id="PS50106">
    <property type="entry name" value="PDZ"/>
    <property type="match status" value="1"/>
</dbReference>
<dbReference type="SMART" id="SM00228">
    <property type="entry name" value="PDZ"/>
    <property type="match status" value="1"/>
</dbReference>
<keyword evidence="6" id="KW-0720">Serine protease</keyword>
<feature type="repeat" description="TPR" evidence="7">
    <location>
        <begin position="116"/>
        <end position="149"/>
    </location>
</feature>
<dbReference type="FunFam" id="2.30.42.10:FF:000063">
    <property type="entry name" value="Peptidase, S41 family"/>
    <property type="match status" value="1"/>
</dbReference>
<dbReference type="Pfam" id="PF17820">
    <property type="entry name" value="PDZ_6"/>
    <property type="match status" value="1"/>
</dbReference>
<reference evidence="10 11" key="1">
    <citation type="journal article" date="2019" name="Genome Biol. Evol.">
        <title>Day and night: Metabolic profiles and evolutionary relationships of six axenic non-marine cyanobacteria.</title>
        <authorList>
            <person name="Will S.E."/>
            <person name="Henke P."/>
            <person name="Boedeker C."/>
            <person name="Huang S."/>
            <person name="Brinkmann H."/>
            <person name="Rohde M."/>
            <person name="Jarek M."/>
            <person name="Friedl T."/>
            <person name="Seufert S."/>
            <person name="Schumacher M."/>
            <person name="Overmann J."/>
            <person name="Neumann-Schaal M."/>
            <person name="Petersen J."/>
        </authorList>
    </citation>
    <scope>NUCLEOTIDE SEQUENCE [LARGE SCALE GENOMIC DNA]</scope>
    <source>
        <strain evidence="10 11">SAG 39.79</strain>
    </source>
</reference>
<organism evidence="10 11">
    <name type="scientific">Chroococcidiopsis cubana SAG 39.79</name>
    <dbReference type="NCBI Taxonomy" id="388085"/>
    <lineage>
        <taxon>Bacteria</taxon>
        <taxon>Bacillati</taxon>
        <taxon>Cyanobacteriota</taxon>
        <taxon>Cyanophyceae</taxon>
        <taxon>Chroococcidiopsidales</taxon>
        <taxon>Chroococcidiopsidaceae</taxon>
        <taxon>Chroococcidiopsis</taxon>
    </lineage>
</organism>
<dbReference type="GO" id="GO:0046813">
    <property type="term" value="P:receptor-mediated virion attachment to host cell"/>
    <property type="evidence" value="ECO:0007669"/>
    <property type="project" value="TreeGrafter"/>
</dbReference>
<dbReference type="InterPro" id="IPR001478">
    <property type="entry name" value="PDZ"/>
</dbReference>
<dbReference type="GO" id="GO:0006508">
    <property type="term" value="P:proteolysis"/>
    <property type="evidence" value="ECO:0007669"/>
    <property type="project" value="UniProtKB-KW"/>
</dbReference>
<evidence type="ECO:0000256" key="6">
    <source>
        <dbReference type="ARBA" id="ARBA00022825"/>
    </source>
</evidence>
<name>A0AB37UBM7_9CYAN</name>
<feature type="domain" description="PDZ" evidence="9">
    <location>
        <begin position="235"/>
        <end position="307"/>
    </location>
</feature>
<protein>
    <recommendedName>
        <fullName evidence="9">PDZ domain-containing protein</fullName>
    </recommendedName>
</protein>
<evidence type="ECO:0000259" key="9">
    <source>
        <dbReference type="PROSITE" id="PS50106"/>
    </source>
</evidence>
<evidence type="ECO:0000256" key="8">
    <source>
        <dbReference type="SAM" id="Phobius"/>
    </source>
</evidence>
<gene>
    <name evidence="10" type="ORF">DSM107010_57370</name>
</gene>
<accession>A0AB37UBM7</accession>
<dbReference type="Pfam" id="PF13414">
    <property type="entry name" value="TPR_11"/>
    <property type="match status" value="3"/>
</dbReference>
<keyword evidence="5 7" id="KW-0802">TPR repeat</keyword>
<evidence type="ECO:0000313" key="11">
    <source>
        <dbReference type="Proteomes" id="UP000282574"/>
    </source>
</evidence>
<dbReference type="PANTHER" id="PTHR44858">
    <property type="entry name" value="TETRATRICOPEPTIDE REPEAT PROTEIN 6"/>
    <property type="match status" value="1"/>
</dbReference>
<comment type="caution">
    <text evidence="10">The sequence shown here is derived from an EMBL/GenBank/DDBJ whole genome shotgun (WGS) entry which is preliminary data.</text>
</comment>
<dbReference type="RefSeq" id="WP_106167636.1">
    <property type="nucleotide sequence ID" value="NZ_JAVKZF010000004.1"/>
</dbReference>
<dbReference type="InterPro" id="IPR011990">
    <property type="entry name" value="TPR-like_helical_dom_sf"/>
</dbReference>
<feature type="repeat" description="TPR" evidence="7">
    <location>
        <begin position="184"/>
        <end position="217"/>
    </location>
</feature>
<dbReference type="Gene3D" id="1.25.40.10">
    <property type="entry name" value="Tetratricopeptide repeat domain"/>
    <property type="match status" value="3"/>
</dbReference>
<proteinExistence type="inferred from homology"/>
<comment type="similarity">
    <text evidence="1">Belongs to the peptidase S41A family.</text>
</comment>
<keyword evidence="8" id="KW-0472">Membrane</keyword>
<dbReference type="PANTHER" id="PTHR44858:SF1">
    <property type="entry name" value="UDP-N-ACETYLGLUCOSAMINE--PEPTIDE N-ACETYLGLUCOSAMINYLTRANSFERASE SPINDLY-RELATED"/>
    <property type="match status" value="1"/>
</dbReference>
<dbReference type="InterPro" id="IPR050498">
    <property type="entry name" value="Ycf3"/>
</dbReference>
<keyword evidence="2" id="KW-0645">Protease</keyword>
<keyword evidence="3" id="KW-0677">Repeat</keyword>
<evidence type="ECO:0000256" key="2">
    <source>
        <dbReference type="ARBA" id="ARBA00022670"/>
    </source>
</evidence>
<evidence type="ECO:0000256" key="4">
    <source>
        <dbReference type="ARBA" id="ARBA00022801"/>
    </source>
</evidence>
<dbReference type="InterPro" id="IPR036034">
    <property type="entry name" value="PDZ_sf"/>
</dbReference>
<evidence type="ECO:0000256" key="5">
    <source>
        <dbReference type="ARBA" id="ARBA00022803"/>
    </source>
</evidence>
<sequence length="392" mass="44308">MAIINNKRVYRILTVFAIATVFGGVALTVYTQQNRIWAGYFFNEGVIEDIQGRGKEAIENYDQAIKLNPNFARAYYKRGLTNVKQGRVNVDREQYNKALDDYQRAQRLDVRYTNSAEFYNGLGVVYLNLEEFQKAISNFKNAIKINPKDDDFYHNLGFAYFRTNDYGNAIKYGKKALQLDPNNALYYKNLGDAYLAQKNYREAIDNYIQAIKIDPKNASSYFARGKALSNLRDYKAAIADYTQGLPKQIVSGIGVEVDTQTKVLKVVKLIEYSPAWTQGVKAGDKILLIDGKNTTNMSLTEATDLIRGEAGTKVTLRIARQGRSDFDITLTRVQIIAPALAEVYYDRGDARSKLGDKQGAIEDVKIAQRLFSEKGNVVGDKRAQELLKKLQQ</sequence>
<dbReference type="SUPFAM" id="SSF48452">
    <property type="entry name" value="TPR-like"/>
    <property type="match status" value="1"/>
</dbReference>
<evidence type="ECO:0000256" key="3">
    <source>
        <dbReference type="ARBA" id="ARBA00022737"/>
    </source>
</evidence>
<dbReference type="Proteomes" id="UP000282574">
    <property type="component" value="Unassembled WGS sequence"/>
</dbReference>
<keyword evidence="8" id="KW-1133">Transmembrane helix</keyword>
<keyword evidence="11" id="KW-1185">Reference proteome</keyword>
<dbReference type="InterPro" id="IPR019734">
    <property type="entry name" value="TPR_rpt"/>
</dbReference>
<keyword evidence="4" id="KW-0378">Hydrolase</keyword>
<dbReference type="EMBL" id="RSCK01000084">
    <property type="protein sequence ID" value="RUT04557.1"/>
    <property type="molecule type" value="Genomic_DNA"/>
</dbReference>